<evidence type="ECO:0000313" key="2">
    <source>
        <dbReference type="Proteomes" id="UP000789525"/>
    </source>
</evidence>
<evidence type="ECO:0000313" key="1">
    <source>
        <dbReference type="EMBL" id="CAG8710349.1"/>
    </source>
</evidence>
<proteinExistence type="predicted"/>
<dbReference type="Proteomes" id="UP000789525">
    <property type="component" value="Unassembled WGS sequence"/>
</dbReference>
<comment type="caution">
    <text evidence="1">The sequence shown here is derived from an EMBL/GenBank/DDBJ whole genome shotgun (WGS) entry which is preliminary data.</text>
</comment>
<protein>
    <submittedName>
        <fullName evidence="1">715_t:CDS:1</fullName>
    </submittedName>
</protein>
<keyword evidence="2" id="KW-1185">Reference proteome</keyword>
<name>A0ACA9PHR7_9GLOM</name>
<dbReference type="EMBL" id="CAJVPT010035116">
    <property type="protein sequence ID" value="CAG8710349.1"/>
    <property type="molecule type" value="Genomic_DNA"/>
</dbReference>
<feature type="non-terminal residue" evidence="1">
    <location>
        <position position="444"/>
    </location>
</feature>
<organism evidence="1 2">
    <name type="scientific">Acaulospora colombiana</name>
    <dbReference type="NCBI Taxonomy" id="27376"/>
    <lineage>
        <taxon>Eukaryota</taxon>
        <taxon>Fungi</taxon>
        <taxon>Fungi incertae sedis</taxon>
        <taxon>Mucoromycota</taxon>
        <taxon>Glomeromycotina</taxon>
        <taxon>Glomeromycetes</taxon>
        <taxon>Diversisporales</taxon>
        <taxon>Acaulosporaceae</taxon>
        <taxon>Acaulospora</taxon>
    </lineage>
</organism>
<sequence>MLPLQQQMQLGNAQQQIPPPPPQQQIPNPNELSLAGVLHFLQTEWRRYERERNEWEIERTEMRARIALLEGERRSFENIKIDLLRRVKMMEYALRVERSKQLQQAGGSAPSGKPSSVKDEPQNETVPPPKEGSGENSPHSEALPAEARLSIGSLPNGGPGVSKTSQPAPKESWSAGANAANLSLGKPPLGRDPRSRARSRDYLKQCLLEVSYLTSPQAMNPLSNRPLSVAPGGNITSGGPMQGNGNSGGNSMQGGLAIPNLPNFGADGGLNGRPKKGLLDINNKDFPLVNGGQAGDRNDKMSLFGGGAGLQGATSISGNLVPPPTDPRPGDSVAQIITNPMGREGGQSDEEPTQLTAIFRPDDNGQWQEKLRQAKEEAAMRQNSMGGGGYMSNMSGTSMGAGQGLAGSGWDLGFGTDEPVIGAGVEDEEDEGSLVGDDSGKKWK</sequence>
<accession>A0ACA9PHR7</accession>
<gene>
    <name evidence="1" type="ORF">ACOLOM_LOCUS10638</name>
</gene>
<reference evidence="1" key="1">
    <citation type="submission" date="2021-06" db="EMBL/GenBank/DDBJ databases">
        <authorList>
            <person name="Kallberg Y."/>
            <person name="Tangrot J."/>
            <person name="Rosling A."/>
        </authorList>
    </citation>
    <scope>NUCLEOTIDE SEQUENCE</scope>
    <source>
        <strain evidence="1">CL356</strain>
    </source>
</reference>